<keyword evidence="5" id="KW-0132">Cell division</keyword>
<keyword evidence="4" id="KW-0997">Cell inner membrane</keyword>
<dbReference type="STRING" id="274537.BIU88_07885"/>
<comment type="subcellular location">
    <subcellularLocation>
        <location evidence="1">Cell membrane</location>
        <topology evidence="1">Single-pass membrane protein</topology>
    </subcellularLocation>
    <subcellularLocation>
        <location evidence="10">Cell membrane</location>
        <topology evidence="10">Single-pass type II membrane protein</topology>
    </subcellularLocation>
</comment>
<dbReference type="OrthoDB" id="9798629at2"/>
<keyword evidence="13" id="KW-1185">Reference proteome</keyword>
<dbReference type="NCBIfam" id="TIGR02801">
    <property type="entry name" value="tolR"/>
    <property type="match status" value="1"/>
</dbReference>
<keyword evidence="3" id="KW-1003">Cell membrane</keyword>
<evidence type="ECO:0000256" key="5">
    <source>
        <dbReference type="ARBA" id="ARBA00022618"/>
    </source>
</evidence>
<proteinExistence type="inferred from homology"/>
<evidence type="ECO:0000256" key="9">
    <source>
        <dbReference type="ARBA" id="ARBA00023306"/>
    </source>
</evidence>
<dbReference type="InterPro" id="IPR003400">
    <property type="entry name" value="ExbD"/>
</dbReference>
<evidence type="ECO:0000256" key="11">
    <source>
        <dbReference type="SAM" id="Phobius"/>
    </source>
</evidence>
<dbReference type="RefSeq" id="WP_069811534.1">
    <property type="nucleotide sequence ID" value="NZ_CP017305.1"/>
</dbReference>
<feature type="transmembrane region" description="Helical" evidence="11">
    <location>
        <begin position="15"/>
        <end position="33"/>
    </location>
</feature>
<reference evidence="12" key="1">
    <citation type="submission" date="2016-09" db="EMBL/GenBank/DDBJ databases">
        <title>Genome sequence of Chlorobaculum limnaeum.</title>
        <authorList>
            <person name="Liu Z."/>
            <person name="Tank M."/>
            <person name="Bryant D.A."/>
        </authorList>
    </citation>
    <scope>NUCLEOTIDE SEQUENCE [LARGE SCALE GENOMIC DNA]</scope>
    <source>
        <strain evidence="12">DSM 1677</strain>
    </source>
</reference>
<evidence type="ECO:0000256" key="1">
    <source>
        <dbReference type="ARBA" id="ARBA00004162"/>
    </source>
</evidence>
<dbReference type="GO" id="GO:0015031">
    <property type="term" value="P:protein transport"/>
    <property type="evidence" value="ECO:0007669"/>
    <property type="project" value="UniProtKB-KW"/>
</dbReference>
<evidence type="ECO:0000256" key="10">
    <source>
        <dbReference type="RuleBase" id="RU003879"/>
    </source>
</evidence>
<evidence type="ECO:0000256" key="7">
    <source>
        <dbReference type="ARBA" id="ARBA00022989"/>
    </source>
</evidence>
<dbReference type="Pfam" id="PF02472">
    <property type="entry name" value="ExbD"/>
    <property type="match status" value="1"/>
</dbReference>
<dbReference type="GO" id="GO:0005886">
    <property type="term" value="C:plasma membrane"/>
    <property type="evidence" value="ECO:0007669"/>
    <property type="project" value="UniProtKB-SubCell"/>
</dbReference>
<sequence length="139" mass="15545">MMTGQKTRLMSEINVTPFVDVMLVLLVIFMVTAPMMSSGMKVEVPQTTHERMDIDSRGLVVSVDASRRIMINDYQLDASEIAERLPKILESMKGEEVYLKADRTLPYGFVMSVMASIREAGVEKIGMVTEPSAPDSQKR</sequence>
<evidence type="ECO:0000256" key="4">
    <source>
        <dbReference type="ARBA" id="ARBA00022519"/>
    </source>
</evidence>
<name>A0A1D8D9C6_CHLLM</name>
<keyword evidence="10" id="KW-0653">Protein transport</keyword>
<keyword evidence="7 11" id="KW-1133">Transmembrane helix</keyword>
<organism evidence="12 13">
    <name type="scientific">Chlorobaculum limnaeum</name>
    <dbReference type="NCBI Taxonomy" id="274537"/>
    <lineage>
        <taxon>Bacteria</taxon>
        <taxon>Pseudomonadati</taxon>
        <taxon>Chlorobiota</taxon>
        <taxon>Chlorobiia</taxon>
        <taxon>Chlorobiales</taxon>
        <taxon>Chlorobiaceae</taxon>
        <taxon>Chlorobaculum</taxon>
    </lineage>
</organism>
<dbReference type="PANTHER" id="PTHR30558:SF7">
    <property type="entry name" value="TOL-PAL SYSTEM PROTEIN TOLR"/>
    <property type="match status" value="1"/>
</dbReference>
<dbReference type="Proteomes" id="UP000095185">
    <property type="component" value="Chromosome"/>
</dbReference>
<dbReference type="EMBL" id="CP017305">
    <property type="protein sequence ID" value="AOS85058.1"/>
    <property type="molecule type" value="Genomic_DNA"/>
</dbReference>
<keyword evidence="10" id="KW-0813">Transport</keyword>
<evidence type="ECO:0000256" key="8">
    <source>
        <dbReference type="ARBA" id="ARBA00023136"/>
    </source>
</evidence>
<comment type="similarity">
    <text evidence="2 10">Belongs to the ExbD/TolR family.</text>
</comment>
<dbReference type="AlphaFoldDB" id="A0A1D8D9C6"/>
<gene>
    <name evidence="12" type="ORF">BIU88_07885</name>
</gene>
<evidence type="ECO:0000313" key="12">
    <source>
        <dbReference type="EMBL" id="AOS85058.1"/>
    </source>
</evidence>
<accession>A0A1D8D9C6</accession>
<evidence type="ECO:0000256" key="6">
    <source>
        <dbReference type="ARBA" id="ARBA00022692"/>
    </source>
</evidence>
<dbReference type="KEGG" id="clz:BIU88_07885"/>
<dbReference type="Gene3D" id="3.30.420.270">
    <property type="match status" value="1"/>
</dbReference>
<dbReference type="GO" id="GO:0051301">
    <property type="term" value="P:cell division"/>
    <property type="evidence" value="ECO:0007669"/>
    <property type="project" value="UniProtKB-KW"/>
</dbReference>
<evidence type="ECO:0000256" key="3">
    <source>
        <dbReference type="ARBA" id="ARBA00022475"/>
    </source>
</evidence>
<protein>
    <submittedName>
        <fullName evidence="12">Protein TolR</fullName>
    </submittedName>
</protein>
<evidence type="ECO:0000313" key="13">
    <source>
        <dbReference type="Proteomes" id="UP000095185"/>
    </source>
</evidence>
<keyword evidence="8 11" id="KW-0472">Membrane</keyword>
<keyword evidence="9" id="KW-0131">Cell cycle</keyword>
<dbReference type="InterPro" id="IPR014168">
    <property type="entry name" value="Tol-Pal_TolR"/>
</dbReference>
<dbReference type="GO" id="GO:0022857">
    <property type="term" value="F:transmembrane transporter activity"/>
    <property type="evidence" value="ECO:0007669"/>
    <property type="project" value="InterPro"/>
</dbReference>
<dbReference type="PANTHER" id="PTHR30558">
    <property type="entry name" value="EXBD MEMBRANE COMPONENT OF PMF-DRIVEN MACROMOLECULE IMPORT SYSTEM"/>
    <property type="match status" value="1"/>
</dbReference>
<evidence type="ECO:0000256" key="2">
    <source>
        <dbReference type="ARBA" id="ARBA00005811"/>
    </source>
</evidence>
<keyword evidence="6 10" id="KW-0812">Transmembrane</keyword>